<name>A0A8A1M4J7_AJECA</name>
<dbReference type="PANTHER" id="PTHR21310:SF15">
    <property type="entry name" value="AMINOGLYCOSIDE PHOSPHOTRANSFERASE DOMAIN-CONTAINING PROTEIN"/>
    <property type="match status" value="1"/>
</dbReference>
<dbReference type="AlphaFoldDB" id="A0A8A1M4J7"/>
<gene>
    <name evidence="1" type="ORF">I7I51_09099</name>
</gene>
<evidence type="ECO:0000313" key="1">
    <source>
        <dbReference type="EMBL" id="QSS59663.1"/>
    </source>
</evidence>
<dbReference type="VEuPathDB" id="FungiDB:I7I51_09099"/>
<reference evidence="1" key="1">
    <citation type="submission" date="2021-01" db="EMBL/GenBank/DDBJ databases">
        <title>Chromosome-level genome assembly of a human fungal pathogen reveals clustering of transcriptionally co-regulated genes.</title>
        <authorList>
            <person name="Voorhies M."/>
            <person name="Cohen S."/>
            <person name="Shea T.P."/>
            <person name="Petrus S."/>
            <person name="Munoz J.F."/>
            <person name="Poplawski S."/>
            <person name="Goldman W.E."/>
            <person name="Michael T."/>
            <person name="Cuomo C.A."/>
            <person name="Sil A."/>
            <person name="Beyhan S."/>
        </authorList>
    </citation>
    <scope>NUCLEOTIDE SEQUENCE</scope>
    <source>
        <strain evidence="1">WU24</strain>
    </source>
</reference>
<evidence type="ECO:0000313" key="2">
    <source>
        <dbReference type="Proteomes" id="UP000663671"/>
    </source>
</evidence>
<dbReference type="Proteomes" id="UP000663671">
    <property type="component" value="Chromosome 2"/>
</dbReference>
<evidence type="ECO:0008006" key="3">
    <source>
        <dbReference type="Google" id="ProtNLM"/>
    </source>
</evidence>
<sequence>MPLRGCDVHGCSKSAARKHGGCLICSRNHCGAHIKSASHRCHSEARDQPTPSPDTDPDAYREAYLSSQRGHLFKVLDQLDVCTLTSLASNLRRGVPCSIPALTADRDTQWRRISKHMTKTDFHVDINFQDGVVWDARIRLRNDAFPPLSVQKYVFLSEVFTLKFLEKTAVPAPGVYYHYWADSADGQVGVSFVFLEKMGGRKLQWDKASKSRQTKIMEQLVDISLELERHSFEMTGSIVPSDDGEVSVGGYAQLPLFRDSRTPIGPFSSLNASLRAIMHLQLDIITDGEFAHLSLCHFLSYLWRLHTISDLVASTESREGGPFYLKHFCETDDHIMVDDDGNITAIIDWSSSSIKSKEYAFSSPAMLWPTRSFVGGDNALSPAELDFADIYRRRGRPDMADIVLKGRKLQRFLYSLGDSWTADQWGFEALFLGLRKAFIREGDENSAAVAQESFEFWKKKLISKYSVEYPQLQRLF</sequence>
<proteinExistence type="predicted"/>
<dbReference type="SUPFAM" id="SSF56112">
    <property type="entry name" value="Protein kinase-like (PK-like)"/>
    <property type="match status" value="1"/>
</dbReference>
<organism evidence="1 2">
    <name type="scientific">Ajellomyces capsulatus</name>
    <name type="common">Darling's disease fungus</name>
    <name type="synonym">Histoplasma capsulatum</name>
    <dbReference type="NCBI Taxonomy" id="5037"/>
    <lineage>
        <taxon>Eukaryota</taxon>
        <taxon>Fungi</taxon>
        <taxon>Dikarya</taxon>
        <taxon>Ascomycota</taxon>
        <taxon>Pezizomycotina</taxon>
        <taxon>Eurotiomycetes</taxon>
        <taxon>Eurotiomycetidae</taxon>
        <taxon>Onygenales</taxon>
        <taxon>Ajellomycetaceae</taxon>
        <taxon>Histoplasma</taxon>
    </lineage>
</organism>
<dbReference type="PANTHER" id="PTHR21310">
    <property type="entry name" value="AMINOGLYCOSIDE PHOSPHOTRANSFERASE-RELATED-RELATED"/>
    <property type="match status" value="1"/>
</dbReference>
<dbReference type="EMBL" id="CP069109">
    <property type="protein sequence ID" value="QSS59663.1"/>
    <property type="molecule type" value="Genomic_DNA"/>
</dbReference>
<dbReference type="InterPro" id="IPR051678">
    <property type="entry name" value="AGP_Transferase"/>
</dbReference>
<accession>A0A8A1M4J7</accession>
<protein>
    <recommendedName>
        <fullName evidence="3">Aminoglycoside phosphotransferase domain-containing protein</fullName>
    </recommendedName>
</protein>
<dbReference type="OrthoDB" id="5327538at2759"/>
<dbReference type="InterPro" id="IPR011009">
    <property type="entry name" value="Kinase-like_dom_sf"/>
</dbReference>